<reference evidence="2 3" key="1">
    <citation type="submission" date="2019-02" db="EMBL/GenBank/DDBJ databases">
        <title>Deep-cultivation of Planctomycetes and their phenomic and genomic characterization uncovers novel biology.</title>
        <authorList>
            <person name="Wiegand S."/>
            <person name="Jogler M."/>
            <person name="Boedeker C."/>
            <person name="Pinto D."/>
            <person name="Vollmers J."/>
            <person name="Rivas-Marin E."/>
            <person name="Kohn T."/>
            <person name="Peeters S.H."/>
            <person name="Heuer A."/>
            <person name="Rast P."/>
            <person name="Oberbeckmann S."/>
            <person name="Bunk B."/>
            <person name="Jeske O."/>
            <person name="Meyerdierks A."/>
            <person name="Storesund J.E."/>
            <person name="Kallscheuer N."/>
            <person name="Luecker S."/>
            <person name="Lage O.M."/>
            <person name="Pohl T."/>
            <person name="Merkel B.J."/>
            <person name="Hornburger P."/>
            <person name="Mueller R.-W."/>
            <person name="Bruemmer F."/>
            <person name="Labrenz M."/>
            <person name="Spormann A.M."/>
            <person name="Op Den Camp H."/>
            <person name="Overmann J."/>
            <person name="Amann R."/>
            <person name="Jetten M.S.M."/>
            <person name="Mascher T."/>
            <person name="Medema M.H."/>
            <person name="Devos D.P."/>
            <person name="Kaster A.-K."/>
            <person name="Ovreas L."/>
            <person name="Rohde M."/>
            <person name="Galperin M.Y."/>
            <person name="Jogler C."/>
        </authorList>
    </citation>
    <scope>NUCLEOTIDE SEQUENCE [LARGE SCALE GENOMIC DNA]</scope>
    <source>
        <strain evidence="2 3">Pla100</strain>
    </source>
</reference>
<evidence type="ECO:0008006" key="4">
    <source>
        <dbReference type="Google" id="ProtNLM"/>
    </source>
</evidence>
<feature type="signal peptide" evidence="1">
    <location>
        <begin position="1"/>
        <end position="19"/>
    </location>
</feature>
<evidence type="ECO:0000256" key="1">
    <source>
        <dbReference type="SAM" id="SignalP"/>
    </source>
</evidence>
<keyword evidence="3" id="KW-1185">Reference proteome</keyword>
<feature type="chain" id="PRO_5022822087" description="Secreted protein" evidence="1">
    <location>
        <begin position="20"/>
        <end position="57"/>
    </location>
</feature>
<comment type="caution">
    <text evidence="2">The sequence shown here is derived from an EMBL/GenBank/DDBJ whole genome shotgun (WGS) entry which is preliminary data.</text>
</comment>
<organism evidence="2 3">
    <name type="scientific">Neorhodopirellula pilleata</name>
    <dbReference type="NCBI Taxonomy" id="2714738"/>
    <lineage>
        <taxon>Bacteria</taxon>
        <taxon>Pseudomonadati</taxon>
        <taxon>Planctomycetota</taxon>
        <taxon>Planctomycetia</taxon>
        <taxon>Pirellulales</taxon>
        <taxon>Pirellulaceae</taxon>
        <taxon>Neorhodopirellula</taxon>
    </lineage>
</organism>
<name>A0A5C6ATT8_9BACT</name>
<keyword evidence="1" id="KW-0732">Signal</keyword>
<evidence type="ECO:0000313" key="2">
    <source>
        <dbReference type="EMBL" id="TWU01564.1"/>
    </source>
</evidence>
<dbReference type="AlphaFoldDB" id="A0A5C6ATT8"/>
<dbReference type="RefSeq" id="WP_197167738.1">
    <property type="nucleotide sequence ID" value="NZ_SJPM01000002.1"/>
</dbReference>
<dbReference type="EMBL" id="SJPM01000002">
    <property type="protein sequence ID" value="TWU01564.1"/>
    <property type="molecule type" value="Genomic_DNA"/>
</dbReference>
<proteinExistence type="predicted"/>
<evidence type="ECO:0000313" key="3">
    <source>
        <dbReference type="Proteomes" id="UP000316213"/>
    </source>
</evidence>
<accession>A0A5C6ATT8</accession>
<dbReference type="Proteomes" id="UP000316213">
    <property type="component" value="Unassembled WGS sequence"/>
</dbReference>
<sequence length="57" mass="6222" precursor="true">MLRFSLAFLLMCCSMPSIGCGSQEATSGFDKDELAKYAEENPLPYIGGDGEKVEEIE</sequence>
<protein>
    <recommendedName>
        <fullName evidence="4">Secreted protein</fullName>
    </recommendedName>
</protein>
<gene>
    <name evidence="2" type="ORF">Pla100_12990</name>
</gene>